<keyword evidence="3" id="KW-1185">Reference proteome</keyword>
<name>A0A1S6U9B4_9BACT</name>
<dbReference type="Proteomes" id="UP000190868">
    <property type="component" value="Chromosome"/>
</dbReference>
<dbReference type="EMBL" id="CP017258">
    <property type="protein sequence ID" value="AQW88037.1"/>
    <property type="molecule type" value="Genomic_DNA"/>
</dbReference>
<dbReference type="AlphaFoldDB" id="A0A1S6U9B4"/>
<reference evidence="3" key="1">
    <citation type="submission" date="2016-09" db="EMBL/GenBank/DDBJ databases">
        <title>Comparative genomics of the Campylobacter concisus group.</title>
        <authorList>
            <person name="Miller W.G."/>
            <person name="Yee E."/>
            <person name="Chapman M.H."/>
            <person name="Huynh S."/>
            <person name="Bono J.L."/>
            <person name="On S.L.W."/>
            <person name="StLeger J."/>
            <person name="Foster G."/>
            <person name="Parker C.T."/>
        </authorList>
    </citation>
    <scope>NUCLEOTIDE SEQUENCE [LARGE SCALE GENOMIC DNA]</scope>
    <source>
        <strain evidence="3">RM18021</strain>
    </source>
</reference>
<keyword evidence="1" id="KW-1133">Transmembrane helix</keyword>
<feature type="transmembrane region" description="Helical" evidence="1">
    <location>
        <begin position="7"/>
        <end position="24"/>
    </location>
</feature>
<evidence type="ECO:0000256" key="1">
    <source>
        <dbReference type="SAM" id="Phobius"/>
    </source>
</evidence>
<proteinExistence type="predicted"/>
<evidence type="ECO:0000313" key="2">
    <source>
        <dbReference type="EMBL" id="AQW88037.1"/>
    </source>
</evidence>
<gene>
    <name evidence="2" type="ORF">CPIN18021_1241</name>
</gene>
<protein>
    <submittedName>
        <fullName evidence="2">Putative membrane protein</fullName>
    </submittedName>
</protein>
<accession>A0A1S6U9B4</accession>
<feature type="transmembrane region" description="Helical" evidence="1">
    <location>
        <begin position="44"/>
        <end position="63"/>
    </location>
</feature>
<dbReference type="RefSeq" id="WP_078424658.1">
    <property type="nucleotide sequence ID" value="NZ_CP017258.1"/>
</dbReference>
<organism evidence="2 3">
    <name type="scientific">Campylobacter pinnipediorum subsp. caledonicus</name>
    <dbReference type="NCBI Taxonomy" id="1874362"/>
    <lineage>
        <taxon>Bacteria</taxon>
        <taxon>Pseudomonadati</taxon>
        <taxon>Campylobacterota</taxon>
        <taxon>Epsilonproteobacteria</taxon>
        <taxon>Campylobacterales</taxon>
        <taxon>Campylobacteraceae</taxon>
        <taxon>Campylobacter</taxon>
    </lineage>
</organism>
<sequence>MKTRSFIAYSFIYLLLVAAIVYVLNNGNYSINVFSYNLELPIAIWFVLPVALFAVLATLHIFYHSIGFYRYKHFIKRDTSLYNEFVKEIFLALPSNKEFRTEFHKTSSAVARILSPWGLYKNIEIDNPELDTVIKNVKSVKAGEIVDLKKYRLSKDNPLFIQNELNKIEKLKDYYLEILKRDSFNDLIDAAALNKLIECGSFADIRRYMLNSKETDYIVNVLQRYCDDDINMTSDEIYEILNNQGINQEQYLKAAMILKTKLKPESYKSMFEKIKHDHQNATKAYLYVLYELVLLDELREYLQGTDADDFAEIKILLFLKENNKNISSELFFK</sequence>
<evidence type="ECO:0000313" key="3">
    <source>
        <dbReference type="Proteomes" id="UP000190868"/>
    </source>
</evidence>
<keyword evidence="1" id="KW-0472">Membrane</keyword>
<keyword evidence="1" id="KW-0812">Transmembrane</keyword>